<dbReference type="EMBL" id="MH790608">
    <property type="protein sequence ID" value="QBH80553.1"/>
    <property type="molecule type" value="Genomic_DNA"/>
</dbReference>
<sequence length="61" mass="6717">MRDPRACAASACDASQRPLNRRHNRFVTWENCAGHCPLALTTWLSSMGVKTGSERAPDPSM</sequence>
<protein>
    <submittedName>
        <fullName evidence="2">Uncharacterized protein</fullName>
    </submittedName>
</protein>
<organismHost>
    <name type="scientific">Homo sapiens</name>
    <name type="common">Human</name>
    <dbReference type="NCBI Taxonomy" id="9606"/>
</organismHost>
<name>A0A481TI74_HHV2</name>
<reference evidence="2" key="1">
    <citation type="submission" date="2018-08" db="EMBL/GenBank/DDBJ databases">
        <title>HSV2 whole genome sequences from clinical isolates.</title>
        <authorList>
            <person name="Roychoudhury P."/>
            <person name="Greninger A.L."/>
            <person name="Jerome K.R."/>
            <person name="Johnston C."/>
            <person name="Wald A."/>
            <person name="Xie H."/>
        </authorList>
    </citation>
    <scope>NUCLEOTIDE SEQUENCE</scope>
    <source>
        <strain evidence="1">2003-24998</strain>
        <strain evidence="2">2006-13867CAM</strain>
    </source>
</reference>
<proteinExistence type="predicted"/>
<evidence type="ECO:0000313" key="1">
    <source>
        <dbReference type="EMBL" id="QBH78355.1"/>
    </source>
</evidence>
<evidence type="ECO:0000313" key="2">
    <source>
        <dbReference type="EMBL" id="QBH80553.1"/>
    </source>
</evidence>
<accession>A0A481TI74</accession>
<dbReference type="EMBL" id="MH790583">
    <property type="protein sequence ID" value="QBH78355.1"/>
    <property type="molecule type" value="Genomic_DNA"/>
</dbReference>
<organism evidence="2">
    <name type="scientific">Human herpesvirus 2</name>
    <name type="common">HHV-2</name>
    <name type="synonym">Human herpes simplex virus 2</name>
    <dbReference type="NCBI Taxonomy" id="10310"/>
    <lineage>
        <taxon>Viruses</taxon>
        <taxon>Duplodnaviria</taxon>
        <taxon>Heunggongvirae</taxon>
        <taxon>Peploviricota</taxon>
        <taxon>Herviviricetes</taxon>
        <taxon>Herpesvirales</taxon>
        <taxon>Orthoherpesviridae</taxon>
        <taxon>Alphaherpesvirinae</taxon>
        <taxon>Simplexvirus</taxon>
        <taxon>Simplexvirus humanalpha2</taxon>
    </lineage>
</organism>